<dbReference type="Proteomes" id="UP000499080">
    <property type="component" value="Unassembled WGS sequence"/>
</dbReference>
<name>A0A4Y2AEJ7_ARAVE</name>
<reference evidence="1 2" key="1">
    <citation type="journal article" date="2019" name="Sci. Rep.">
        <title>Orb-weaving spider Araneus ventricosus genome elucidates the spidroin gene catalogue.</title>
        <authorList>
            <person name="Kono N."/>
            <person name="Nakamura H."/>
            <person name="Ohtoshi R."/>
            <person name="Moran D.A.P."/>
            <person name="Shinohara A."/>
            <person name="Yoshida Y."/>
            <person name="Fujiwara M."/>
            <person name="Mori M."/>
            <person name="Tomita M."/>
            <person name="Arakawa K."/>
        </authorList>
    </citation>
    <scope>NUCLEOTIDE SEQUENCE [LARGE SCALE GENOMIC DNA]</scope>
</reference>
<dbReference type="InterPro" id="IPR036397">
    <property type="entry name" value="RNaseH_sf"/>
</dbReference>
<keyword evidence="2" id="KW-1185">Reference proteome</keyword>
<dbReference type="GO" id="GO:0003676">
    <property type="term" value="F:nucleic acid binding"/>
    <property type="evidence" value="ECO:0007669"/>
    <property type="project" value="InterPro"/>
</dbReference>
<sequence length="87" mass="9881">MLSDVVILLHDNTHTALKAQELLRKFKWEIWIPPYSPDSANNLVSKNLSGTRFSSNSENSCRELAQWAELDFCQAGLNKLVRSSDKC</sequence>
<proteinExistence type="predicted"/>
<dbReference type="AlphaFoldDB" id="A0A4Y2AEJ7"/>
<dbReference type="Gene3D" id="3.30.420.10">
    <property type="entry name" value="Ribonuclease H-like superfamily/Ribonuclease H"/>
    <property type="match status" value="1"/>
</dbReference>
<dbReference type="EMBL" id="BGPR01080302">
    <property type="protein sequence ID" value="GBL78150.1"/>
    <property type="molecule type" value="Genomic_DNA"/>
</dbReference>
<comment type="caution">
    <text evidence="1">The sequence shown here is derived from an EMBL/GenBank/DDBJ whole genome shotgun (WGS) entry which is preliminary data.</text>
</comment>
<evidence type="ECO:0008006" key="3">
    <source>
        <dbReference type="Google" id="ProtNLM"/>
    </source>
</evidence>
<protein>
    <recommendedName>
        <fullName evidence="3">Tc1-like transposase DDE domain-containing protein</fullName>
    </recommendedName>
</protein>
<gene>
    <name evidence="1" type="ORF">AVEN_105715_1</name>
</gene>
<evidence type="ECO:0000313" key="1">
    <source>
        <dbReference type="EMBL" id="GBL78150.1"/>
    </source>
</evidence>
<evidence type="ECO:0000313" key="2">
    <source>
        <dbReference type="Proteomes" id="UP000499080"/>
    </source>
</evidence>
<accession>A0A4Y2AEJ7</accession>
<organism evidence="1 2">
    <name type="scientific">Araneus ventricosus</name>
    <name type="common">Orbweaver spider</name>
    <name type="synonym">Epeira ventricosa</name>
    <dbReference type="NCBI Taxonomy" id="182803"/>
    <lineage>
        <taxon>Eukaryota</taxon>
        <taxon>Metazoa</taxon>
        <taxon>Ecdysozoa</taxon>
        <taxon>Arthropoda</taxon>
        <taxon>Chelicerata</taxon>
        <taxon>Arachnida</taxon>
        <taxon>Araneae</taxon>
        <taxon>Araneomorphae</taxon>
        <taxon>Entelegynae</taxon>
        <taxon>Araneoidea</taxon>
        <taxon>Araneidae</taxon>
        <taxon>Araneus</taxon>
    </lineage>
</organism>